<evidence type="ECO:0000256" key="2">
    <source>
        <dbReference type="SAM" id="Phobius"/>
    </source>
</evidence>
<reference evidence="4" key="1">
    <citation type="journal article" date="2019" name="Int. J. Syst. Evol. Microbiol.">
        <title>The Global Catalogue of Microorganisms (GCM) 10K type strain sequencing project: providing services to taxonomists for standard genome sequencing and annotation.</title>
        <authorList>
            <consortium name="The Broad Institute Genomics Platform"/>
            <consortium name="The Broad Institute Genome Sequencing Center for Infectious Disease"/>
            <person name="Wu L."/>
            <person name="Ma J."/>
        </authorList>
    </citation>
    <scope>NUCLEOTIDE SEQUENCE [LARGE SCALE GENOMIC DNA]</scope>
    <source>
        <strain evidence="4">JCM 31890</strain>
    </source>
</reference>
<dbReference type="Proteomes" id="UP001501788">
    <property type="component" value="Unassembled WGS sequence"/>
</dbReference>
<keyword evidence="2" id="KW-0812">Transmembrane</keyword>
<dbReference type="RefSeq" id="WP_345060970.1">
    <property type="nucleotide sequence ID" value="NZ_BAABEX010000004.1"/>
</dbReference>
<evidence type="ECO:0000256" key="1">
    <source>
        <dbReference type="SAM" id="MobiDB-lite"/>
    </source>
</evidence>
<evidence type="ECO:0000313" key="4">
    <source>
        <dbReference type="Proteomes" id="UP001501788"/>
    </source>
</evidence>
<proteinExistence type="predicted"/>
<evidence type="ECO:0008006" key="5">
    <source>
        <dbReference type="Google" id="ProtNLM"/>
    </source>
</evidence>
<keyword evidence="4" id="KW-1185">Reference proteome</keyword>
<gene>
    <name evidence="3" type="ORF">GCM10023090_05570</name>
</gene>
<feature type="region of interest" description="Disordered" evidence="1">
    <location>
        <begin position="133"/>
        <end position="152"/>
    </location>
</feature>
<accession>A0ABP8L0K2</accession>
<dbReference type="EMBL" id="BAABEX010000004">
    <property type="protein sequence ID" value="GAA4419359.1"/>
    <property type="molecule type" value="Genomic_DNA"/>
</dbReference>
<keyword evidence="2" id="KW-1133">Transmembrane helix</keyword>
<keyword evidence="2" id="KW-0472">Membrane</keyword>
<comment type="caution">
    <text evidence="3">The sequence shown here is derived from an EMBL/GenBank/DDBJ whole genome shotgun (WGS) entry which is preliminary data.</text>
</comment>
<organism evidence="3 4">
    <name type="scientific">Acidovorax lacteus</name>
    <dbReference type="NCBI Taxonomy" id="1924988"/>
    <lineage>
        <taxon>Bacteria</taxon>
        <taxon>Pseudomonadati</taxon>
        <taxon>Pseudomonadota</taxon>
        <taxon>Betaproteobacteria</taxon>
        <taxon>Burkholderiales</taxon>
        <taxon>Comamonadaceae</taxon>
        <taxon>Acidovorax</taxon>
    </lineage>
</organism>
<evidence type="ECO:0000313" key="3">
    <source>
        <dbReference type="EMBL" id="GAA4419359.1"/>
    </source>
</evidence>
<feature type="transmembrane region" description="Helical" evidence="2">
    <location>
        <begin position="13"/>
        <end position="31"/>
    </location>
</feature>
<name>A0ABP8L0K2_9BURK</name>
<sequence>MVTKSRSNWGTRLGTWVVWALAGSSLVYWGLRLSAQPQGLAVPPVGAPAASTADAQAMARALGVMGAAAGPAAVAPSAPVSSRFALLGVLSGRQSGGGAALIAVDGQPPKPVRVGQPVDGALWLVALGPREARLGPSAEGPATVTLEVPRKP</sequence>
<protein>
    <recommendedName>
        <fullName evidence="5">General secretion pathway protein C</fullName>
    </recommendedName>
</protein>